<dbReference type="RefSeq" id="WP_307569412.1">
    <property type="nucleotide sequence ID" value="NZ_JAUSQU010000003.1"/>
</dbReference>
<evidence type="ECO:0000313" key="1">
    <source>
        <dbReference type="EMBL" id="MDP9850407.1"/>
    </source>
</evidence>
<keyword evidence="2" id="KW-1185">Reference proteome</keyword>
<name>A0ABT9QUG8_9ACTN</name>
<dbReference type="Proteomes" id="UP001225356">
    <property type="component" value="Unassembled WGS sequence"/>
</dbReference>
<comment type="caution">
    <text evidence="1">The sequence shown here is derived from an EMBL/GenBank/DDBJ whole genome shotgun (WGS) entry which is preliminary data.</text>
</comment>
<accession>A0ABT9QUG8</accession>
<organism evidence="1 2">
    <name type="scientific">Streptosporangium lutulentum</name>
    <dbReference type="NCBI Taxonomy" id="1461250"/>
    <lineage>
        <taxon>Bacteria</taxon>
        <taxon>Bacillati</taxon>
        <taxon>Actinomycetota</taxon>
        <taxon>Actinomycetes</taxon>
        <taxon>Streptosporangiales</taxon>
        <taxon>Streptosporangiaceae</taxon>
        <taxon>Streptosporangium</taxon>
    </lineage>
</organism>
<reference evidence="1 2" key="1">
    <citation type="submission" date="2023-07" db="EMBL/GenBank/DDBJ databases">
        <title>Sequencing the genomes of 1000 actinobacteria strains.</title>
        <authorList>
            <person name="Klenk H.-P."/>
        </authorList>
    </citation>
    <scope>NUCLEOTIDE SEQUENCE [LARGE SCALE GENOMIC DNA]</scope>
    <source>
        <strain evidence="1 2">DSM 46740</strain>
    </source>
</reference>
<dbReference type="EMBL" id="JAUSQU010000003">
    <property type="protein sequence ID" value="MDP9850407.1"/>
    <property type="molecule type" value="Genomic_DNA"/>
</dbReference>
<protein>
    <submittedName>
        <fullName evidence="1">Uncharacterized protein</fullName>
    </submittedName>
</protein>
<sequence>MNTERRLIGKDKLDAFIAARGPRYAVVSRSGDHYCGVYADTEIEASAEREHHIGCGRELPPVSIYGPDDDLPELPTFGRFRTAAIRAEREATSLLRARVHRRAEEMQEKEGTVNESALTREAGVDRMTIRGWLGK</sequence>
<evidence type="ECO:0000313" key="2">
    <source>
        <dbReference type="Proteomes" id="UP001225356"/>
    </source>
</evidence>
<gene>
    <name evidence="1" type="ORF">J2853_009703</name>
</gene>
<proteinExistence type="predicted"/>